<dbReference type="GO" id="GO:0003924">
    <property type="term" value="F:GTPase activity"/>
    <property type="evidence" value="ECO:0007669"/>
    <property type="project" value="InterPro"/>
</dbReference>
<dbReference type="GO" id="GO:0048312">
    <property type="term" value="P:intracellular distribution of mitochondria"/>
    <property type="evidence" value="ECO:0007669"/>
    <property type="project" value="TreeGrafter"/>
</dbReference>
<sequence length="770" mass="87405">MSSIEDLGSSSSSGQEMVDGVELSAAALDALQSSEQRQVLDTVSQLRKCGLDSVLSLPQLVVCGDQSAGKSSVLEALTEIPFPRKDNLCTRFPTEIIIRRGKVESLVVRIIPDPQRPVEEREALNSFDATINDLRDLPDIMARATGLMGLELGKNFNLPPRAFSKDVLVVEIEGPTRPQLTVVDLPGIIQAETKDASQADVDMTVEITKSYISLPRTICLAVISGANDYANQPILNLVRRYDPKGERTLGIITKPDLLPSGSESEQSFLKLARNEDIVFGLGWHVLKNRSFEEGSFSTTDRNNSEADFFRNSTFCQLRADQLGVQSLVIRLSNLLFAHIRQELPKLQQDLEAALAQTRRELTAIGSERANAGECKNYLIQLSLRFHEICQAAVNGYYEGGYFQSEKDKFLQANSSDSTRRLRAVVQLKNKIFSDEIRSNGQKFRVGEEDGKSGDEQIHSVQVSLDLDIEESSDEQKQQEQELEEHTPSEIGTFGHIESPLKLTQQNAMRWVNDAVTRARGRELPGNFNPLVIAELFWEQSSKWHLFAVAHIDQISEICRCFLELLLREQCPNDIQLRLWPKIQEEVRARRKRAIDELERILEETKSYPINYNHYYTDTIRKRQTERRELELKRCLEDATRHVEMPECSSDHTFPSIDVDLAMKYYSERMDPDMDKHSSELVFDCLWAIYKVCEKVFVTNVTVQVIERHIVRGLEHIFSPVTVSRLKDSEILSLVAEPLSTKEERKGLTDKERMLDDGREIFTGLTSRILL</sequence>
<dbReference type="GO" id="GO:0008017">
    <property type="term" value="F:microtubule binding"/>
    <property type="evidence" value="ECO:0007669"/>
    <property type="project" value="TreeGrafter"/>
</dbReference>
<evidence type="ECO:0000256" key="3">
    <source>
        <dbReference type="SAM" id="MobiDB-lite"/>
    </source>
</evidence>
<dbReference type="GO" id="GO:0016020">
    <property type="term" value="C:membrane"/>
    <property type="evidence" value="ECO:0007669"/>
    <property type="project" value="TreeGrafter"/>
</dbReference>
<accession>A0A0G4PV64</accession>
<organism evidence="6 7">
    <name type="scientific">Penicillium camemberti (strain FM 013)</name>
    <dbReference type="NCBI Taxonomy" id="1429867"/>
    <lineage>
        <taxon>Eukaryota</taxon>
        <taxon>Fungi</taxon>
        <taxon>Dikarya</taxon>
        <taxon>Ascomycota</taxon>
        <taxon>Pezizomycotina</taxon>
        <taxon>Eurotiomycetes</taxon>
        <taxon>Eurotiomycetidae</taxon>
        <taxon>Eurotiales</taxon>
        <taxon>Aspergillaceae</taxon>
        <taxon>Penicillium</taxon>
    </lineage>
</organism>
<dbReference type="AlphaFoldDB" id="A0A0G4PV64"/>
<evidence type="ECO:0000313" key="6">
    <source>
        <dbReference type="EMBL" id="CRL30049.1"/>
    </source>
</evidence>
<dbReference type="PANTHER" id="PTHR11566:SF66">
    <property type="entry name" value="INTERFERON-INDUCED GTP-BINDING PROTEIN MX"/>
    <property type="match status" value="1"/>
</dbReference>
<dbReference type="GO" id="GO:0005874">
    <property type="term" value="C:microtubule"/>
    <property type="evidence" value="ECO:0007669"/>
    <property type="project" value="TreeGrafter"/>
</dbReference>
<dbReference type="InterPro" id="IPR045063">
    <property type="entry name" value="Dynamin_N"/>
</dbReference>
<dbReference type="PRINTS" id="PR00195">
    <property type="entry name" value="DYNAMIN"/>
</dbReference>
<dbReference type="GO" id="GO:0005739">
    <property type="term" value="C:mitochondrion"/>
    <property type="evidence" value="ECO:0007669"/>
    <property type="project" value="TreeGrafter"/>
</dbReference>
<dbReference type="InterPro" id="IPR000375">
    <property type="entry name" value="Dynamin_stalk"/>
</dbReference>
<dbReference type="SUPFAM" id="SSF52540">
    <property type="entry name" value="P-loop containing nucleoside triphosphate hydrolases"/>
    <property type="match status" value="1"/>
</dbReference>
<dbReference type="Pfam" id="PF01031">
    <property type="entry name" value="Dynamin_M"/>
    <property type="match status" value="1"/>
</dbReference>
<dbReference type="EMBL" id="HG793176">
    <property type="protein sequence ID" value="CRL30049.1"/>
    <property type="molecule type" value="Genomic_DNA"/>
</dbReference>
<dbReference type="Proteomes" id="UP000053732">
    <property type="component" value="Unassembled WGS sequence"/>
</dbReference>
<dbReference type="InterPro" id="IPR022812">
    <property type="entry name" value="Dynamin"/>
</dbReference>
<evidence type="ECO:0000313" key="7">
    <source>
        <dbReference type="Proteomes" id="UP000053732"/>
    </source>
</evidence>
<dbReference type="GO" id="GO:0000266">
    <property type="term" value="P:mitochondrial fission"/>
    <property type="evidence" value="ECO:0007669"/>
    <property type="project" value="TreeGrafter"/>
</dbReference>
<dbReference type="GO" id="GO:0016559">
    <property type="term" value="P:peroxisome fission"/>
    <property type="evidence" value="ECO:0007669"/>
    <property type="project" value="TreeGrafter"/>
</dbReference>
<keyword evidence="2" id="KW-0342">GTP-binding</keyword>
<dbReference type="InterPro" id="IPR030381">
    <property type="entry name" value="G_DYNAMIN_dom"/>
</dbReference>
<reference evidence="6 7" key="1">
    <citation type="journal article" date="2014" name="Nat. Commun.">
        <title>Multiple recent horizontal transfers of a large genomic region in cheese making fungi.</title>
        <authorList>
            <person name="Cheeseman K."/>
            <person name="Ropars J."/>
            <person name="Renault P."/>
            <person name="Dupont J."/>
            <person name="Gouzy J."/>
            <person name="Branca A."/>
            <person name="Abraham A.L."/>
            <person name="Ceppi M."/>
            <person name="Conseiller E."/>
            <person name="Debuchy R."/>
            <person name="Malagnac F."/>
            <person name="Goarin A."/>
            <person name="Silar P."/>
            <person name="Lacoste S."/>
            <person name="Sallet E."/>
            <person name="Bensimon A."/>
            <person name="Giraud T."/>
            <person name="Brygoo Y."/>
        </authorList>
    </citation>
    <scope>NUCLEOTIDE SEQUENCE [LARGE SCALE GENOMIC DNA]</scope>
    <source>
        <strain evidence="7">FM 013</strain>
    </source>
</reference>
<dbReference type="InterPro" id="IPR001401">
    <property type="entry name" value="Dynamin_GTPase"/>
</dbReference>
<dbReference type="FunFam" id="3.40.50.300:FF:001425">
    <property type="entry name" value="Dynamin GTPase, putative"/>
    <property type="match status" value="1"/>
</dbReference>
<dbReference type="PROSITE" id="PS51718">
    <property type="entry name" value="G_DYNAMIN_2"/>
    <property type="match status" value="1"/>
</dbReference>
<name>A0A0G4PV64_PENC3</name>
<proteinExistence type="predicted"/>
<dbReference type="GO" id="GO:0006897">
    <property type="term" value="P:endocytosis"/>
    <property type="evidence" value="ECO:0007669"/>
    <property type="project" value="TreeGrafter"/>
</dbReference>
<feature type="domain" description="Dynamin-type G" evidence="5">
    <location>
        <begin position="54"/>
        <end position="344"/>
    </location>
</feature>
<evidence type="ECO:0000256" key="1">
    <source>
        <dbReference type="ARBA" id="ARBA00022741"/>
    </source>
</evidence>
<dbReference type="PROSITE" id="PS51388">
    <property type="entry name" value="GED"/>
    <property type="match status" value="1"/>
</dbReference>
<dbReference type="Pfam" id="PF00350">
    <property type="entry name" value="Dynamin_N"/>
    <property type="match status" value="1"/>
</dbReference>
<keyword evidence="1" id="KW-0547">Nucleotide-binding</keyword>
<dbReference type="Gene3D" id="3.40.50.300">
    <property type="entry name" value="P-loop containing nucleotide triphosphate hydrolases"/>
    <property type="match status" value="1"/>
</dbReference>
<evidence type="ECO:0000256" key="2">
    <source>
        <dbReference type="ARBA" id="ARBA00023134"/>
    </source>
</evidence>
<keyword evidence="7" id="KW-1185">Reference proteome</keyword>
<gene>
    <name evidence="6" type="ORF">PCAMFM013_S043g000044</name>
</gene>
<protein>
    <submittedName>
        <fullName evidence="6">Interferon-induced Mx protein</fullName>
    </submittedName>
</protein>
<evidence type="ECO:0000259" key="5">
    <source>
        <dbReference type="PROSITE" id="PS51718"/>
    </source>
</evidence>
<feature type="compositionally biased region" description="Basic and acidic residues" evidence="3">
    <location>
        <begin position="473"/>
        <end position="487"/>
    </location>
</feature>
<feature type="domain" description="GED" evidence="4">
    <location>
        <begin position="678"/>
        <end position="769"/>
    </location>
</feature>
<feature type="region of interest" description="Disordered" evidence="3">
    <location>
        <begin position="469"/>
        <end position="493"/>
    </location>
</feature>
<dbReference type="GO" id="GO:0005525">
    <property type="term" value="F:GTP binding"/>
    <property type="evidence" value="ECO:0007669"/>
    <property type="project" value="InterPro"/>
</dbReference>
<evidence type="ECO:0000259" key="4">
    <source>
        <dbReference type="PROSITE" id="PS51388"/>
    </source>
</evidence>
<dbReference type="InterPro" id="IPR020850">
    <property type="entry name" value="GED_dom"/>
</dbReference>
<dbReference type="STRING" id="1429867.A0A0G4PV64"/>
<dbReference type="SMART" id="SM00053">
    <property type="entry name" value="DYNc"/>
    <property type="match status" value="1"/>
</dbReference>
<dbReference type="InterPro" id="IPR027417">
    <property type="entry name" value="P-loop_NTPase"/>
</dbReference>
<dbReference type="CDD" id="cd08771">
    <property type="entry name" value="DLP_1"/>
    <property type="match status" value="1"/>
</dbReference>
<dbReference type="PANTHER" id="PTHR11566">
    <property type="entry name" value="DYNAMIN"/>
    <property type="match status" value="1"/>
</dbReference>